<organism evidence="2 3">
    <name type="scientific">Tetrapyrgos nigripes</name>
    <dbReference type="NCBI Taxonomy" id="182062"/>
    <lineage>
        <taxon>Eukaryota</taxon>
        <taxon>Fungi</taxon>
        <taxon>Dikarya</taxon>
        <taxon>Basidiomycota</taxon>
        <taxon>Agaricomycotina</taxon>
        <taxon>Agaricomycetes</taxon>
        <taxon>Agaricomycetidae</taxon>
        <taxon>Agaricales</taxon>
        <taxon>Marasmiineae</taxon>
        <taxon>Marasmiaceae</taxon>
        <taxon>Tetrapyrgos</taxon>
    </lineage>
</organism>
<evidence type="ECO:0000313" key="2">
    <source>
        <dbReference type="EMBL" id="KAF5349055.1"/>
    </source>
</evidence>
<proteinExistence type="predicted"/>
<dbReference type="AlphaFoldDB" id="A0A8H5CW53"/>
<gene>
    <name evidence="2" type="ORF">D9758_012687</name>
</gene>
<dbReference type="Proteomes" id="UP000559256">
    <property type="component" value="Unassembled WGS sequence"/>
</dbReference>
<reference evidence="2 3" key="1">
    <citation type="journal article" date="2020" name="ISME J.">
        <title>Uncovering the hidden diversity of litter-decomposition mechanisms in mushroom-forming fungi.</title>
        <authorList>
            <person name="Floudas D."/>
            <person name="Bentzer J."/>
            <person name="Ahren D."/>
            <person name="Johansson T."/>
            <person name="Persson P."/>
            <person name="Tunlid A."/>
        </authorList>
    </citation>
    <scope>NUCLEOTIDE SEQUENCE [LARGE SCALE GENOMIC DNA]</scope>
    <source>
        <strain evidence="2 3">CBS 291.85</strain>
    </source>
</reference>
<evidence type="ECO:0000313" key="3">
    <source>
        <dbReference type="Proteomes" id="UP000559256"/>
    </source>
</evidence>
<dbReference type="OrthoDB" id="3240817at2759"/>
<accession>A0A8H5CW53</accession>
<feature type="domain" description="Reverse transcriptase" evidence="1">
    <location>
        <begin position="11"/>
        <end position="57"/>
    </location>
</feature>
<name>A0A8H5CW53_9AGAR</name>
<evidence type="ECO:0000259" key="1">
    <source>
        <dbReference type="Pfam" id="PF00078"/>
    </source>
</evidence>
<comment type="caution">
    <text evidence="2">The sequence shown here is derived from an EMBL/GenBank/DDBJ whole genome shotgun (WGS) entry which is preliminary data.</text>
</comment>
<protein>
    <recommendedName>
        <fullName evidence="1">Reverse transcriptase domain-containing protein</fullName>
    </recommendedName>
</protein>
<sequence length="98" mass="11049">MDDMMLGDSAVSHLKHADDMVIISHSPSGLQWHLDKLQSWCYDNFLSINPSKSQIMMFSDLHSMLPHDTIPHDPIAIITGACSHRLITPKFTIHGQQL</sequence>
<dbReference type="InterPro" id="IPR000477">
    <property type="entry name" value="RT_dom"/>
</dbReference>
<keyword evidence="3" id="KW-1185">Reference proteome</keyword>
<dbReference type="Pfam" id="PF00078">
    <property type="entry name" value="RVT_1"/>
    <property type="match status" value="1"/>
</dbReference>
<dbReference type="EMBL" id="JAACJM010000083">
    <property type="protein sequence ID" value="KAF5349055.1"/>
    <property type="molecule type" value="Genomic_DNA"/>
</dbReference>